<dbReference type="GO" id="GO:0009847">
    <property type="term" value="P:spore germination"/>
    <property type="evidence" value="ECO:0007669"/>
    <property type="project" value="InterPro"/>
</dbReference>
<feature type="transmembrane region" description="Helical" evidence="3">
    <location>
        <begin position="273"/>
        <end position="295"/>
    </location>
</feature>
<reference evidence="4 5" key="1">
    <citation type="submission" date="2018-03" db="EMBL/GenBank/DDBJ databases">
        <title>Genome sequence of Clostridium liquoris DSM 100320.</title>
        <authorList>
            <person name="Poehlein A."/>
            <person name="Daniel R."/>
        </authorList>
    </citation>
    <scope>NUCLEOTIDE SEQUENCE [LARGE SCALE GENOMIC DNA]</scope>
    <source>
        <strain evidence="4 5">DSM 100320</strain>
    </source>
</reference>
<evidence type="ECO:0000313" key="4">
    <source>
        <dbReference type="EMBL" id="PRR79010.1"/>
    </source>
</evidence>
<accession>A0A2T0B547</accession>
<dbReference type="EMBL" id="PVXO01000032">
    <property type="protein sequence ID" value="PRR79010.1"/>
    <property type="molecule type" value="Genomic_DNA"/>
</dbReference>
<gene>
    <name evidence="4" type="primary">gerBA_3</name>
    <name evidence="4" type="ORF">CLLI_10500</name>
</gene>
<dbReference type="PIRSF" id="PIRSF005690">
    <property type="entry name" value="GerBA"/>
    <property type="match status" value="1"/>
</dbReference>
<dbReference type="OrthoDB" id="9772630at2"/>
<dbReference type="PANTHER" id="PTHR22550">
    <property type="entry name" value="SPORE GERMINATION PROTEIN"/>
    <property type="match status" value="1"/>
</dbReference>
<feature type="transmembrane region" description="Helical" evidence="3">
    <location>
        <begin position="354"/>
        <end position="379"/>
    </location>
</feature>
<protein>
    <submittedName>
        <fullName evidence="4">Spore germination protein B1</fullName>
    </submittedName>
</protein>
<keyword evidence="3" id="KW-0812">Transmembrane</keyword>
<evidence type="ECO:0000256" key="2">
    <source>
        <dbReference type="ARBA" id="ARBA00023136"/>
    </source>
</evidence>
<keyword evidence="2 3" id="KW-0472">Membrane</keyword>
<feature type="transmembrane region" description="Helical" evidence="3">
    <location>
        <begin position="315"/>
        <end position="333"/>
    </location>
</feature>
<evidence type="ECO:0000256" key="1">
    <source>
        <dbReference type="ARBA" id="ARBA00005278"/>
    </source>
</evidence>
<sequence length="470" mass="53013">MSEYIKFIKEKLDKNMDVKYREINTASGIVHVIFVDALCDSKFISEYIVSPITINRNFIVNIDNIKSEILEANSIGEVKDFNDGIIHLLSGDALIVFENYNKVIFCEAKGFSKRSIEVPVTENVIKGPREGFVENFVDNIALIRRKIKNPNLKFENFTLGKKSNTVVIMTYIKDVAQEDLLDRIRNKLKSIDIEFLLDSNYIEEQFKESRTFFDTVGYSEKPDIVASKILEGRVGIIVDGTAFVITMPHFFIENFQMADDYYLNKYYSNATRVLREICFFIALFLPGLYIAFTTYHFSLIPSVFVFRLAVSRAGVPFPTIVEIYLMMFFFGILREAGIRLPQPVGQAMSIVGALILGDSAVGAGLASQVGIIIVALSSISSFLVPKLYSVIIAWSPLIILFASLLGLPGFYIITITFIAHVASLESVGYPYLYPLGTWQIFKFKDILIRGDLGNISKNIGEDHNNEKNNV</sequence>
<dbReference type="Pfam" id="PF03323">
    <property type="entry name" value="GerA"/>
    <property type="match status" value="1"/>
</dbReference>
<proteinExistence type="inferred from homology"/>
<feature type="transmembrane region" description="Helical" evidence="3">
    <location>
        <begin position="391"/>
        <end position="413"/>
    </location>
</feature>
<name>A0A2T0B547_9CLOT</name>
<dbReference type="InterPro" id="IPR050768">
    <property type="entry name" value="UPF0353/GerABKA_families"/>
</dbReference>
<dbReference type="PANTHER" id="PTHR22550:SF5">
    <property type="entry name" value="LEUCINE ZIPPER PROTEIN 4"/>
    <property type="match status" value="1"/>
</dbReference>
<dbReference type="InterPro" id="IPR004995">
    <property type="entry name" value="Spore_Ger"/>
</dbReference>
<comment type="similarity">
    <text evidence="1">Belongs to the GerABKA family.</text>
</comment>
<dbReference type="RefSeq" id="WP_106063194.1">
    <property type="nucleotide sequence ID" value="NZ_PVXO01000032.1"/>
</dbReference>
<dbReference type="AlphaFoldDB" id="A0A2T0B547"/>
<dbReference type="GO" id="GO:0016020">
    <property type="term" value="C:membrane"/>
    <property type="evidence" value="ECO:0007669"/>
    <property type="project" value="InterPro"/>
</dbReference>
<comment type="caution">
    <text evidence="4">The sequence shown here is derived from an EMBL/GenBank/DDBJ whole genome shotgun (WGS) entry which is preliminary data.</text>
</comment>
<keyword evidence="5" id="KW-1185">Reference proteome</keyword>
<evidence type="ECO:0000256" key="3">
    <source>
        <dbReference type="SAM" id="Phobius"/>
    </source>
</evidence>
<organism evidence="4 5">
    <name type="scientific">Clostridium liquoris</name>
    <dbReference type="NCBI Taxonomy" id="1289519"/>
    <lineage>
        <taxon>Bacteria</taxon>
        <taxon>Bacillati</taxon>
        <taxon>Bacillota</taxon>
        <taxon>Clostridia</taxon>
        <taxon>Eubacteriales</taxon>
        <taxon>Clostridiaceae</taxon>
        <taxon>Clostridium</taxon>
    </lineage>
</organism>
<evidence type="ECO:0000313" key="5">
    <source>
        <dbReference type="Proteomes" id="UP000239706"/>
    </source>
</evidence>
<dbReference type="Proteomes" id="UP000239706">
    <property type="component" value="Unassembled WGS sequence"/>
</dbReference>
<keyword evidence="3" id="KW-1133">Transmembrane helix</keyword>